<keyword evidence="11" id="KW-1185">Reference proteome</keyword>
<keyword evidence="6" id="KW-0809">Transit peptide</keyword>
<dbReference type="InParanoid" id="A0A7J7DPC3"/>
<name>A0A7J7DPC3_TRIWF</name>
<keyword evidence="3" id="KW-0677">Repeat</keyword>
<gene>
    <name evidence="10" type="ORF">HS088_TW04G00107</name>
</gene>
<sequence length="155" mass="17851">MILEFSHYDYKRQGTISAKDFALSMVTSADMSHLDRLLNRVDELNNKPRLRDIRITLDEFRSFAELRKTLQPLSLALFSYGKVNGLLTRMDFQRAASHVCGISLTDNVVDIIFHVFDSNCDGNISLKEFVRVLHKRERDITRTVDSGVMGHLSFR</sequence>
<organism evidence="10 11">
    <name type="scientific">Tripterygium wilfordii</name>
    <name type="common">Thunder God vine</name>
    <dbReference type="NCBI Taxonomy" id="458696"/>
    <lineage>
        <taxon>Eukaryota</taxon>
        <taxon>Viridiplantae</taxon>
        <taxon>Streptophyta</taxon>
        <taxon>Embryophyta</taxon>
        <taxon>Tracheophyta</taxon>
        <taxon>Spermatophyta</taxon>
        <taxon>Magnoliopsida</taxon>
        <taxon>eudicotyledons</taxon>
        <taxon>Gunneridae</taxon>
        <taxon>Pentapetalae</taxon>
        <taxon>rosids</taxon>
        <taxon>fabids</taxon>
        <taxon>Celastrales</taxon>
        <taxon>Celastraceae</taxon>
        <taxon>Tripterygium</taxon>
    </lineage>
</organism>
<dbReference type="GO" id="GO:0005758">
    <property type="term" value="C:mitochondrial intermembrane space"/>
    <property type="evidence" value="ECO:0007669"/>
    <property type="project" value="UniProtKB-SubCell"/>
</dbReference>
<accession>A0A7J7DPC3</accession>
<keyword evidence="5" id="KW-0106">Calcium</keyword>
<comment type="subcellular location">
    <subcellularLocation>
        <location evidence="1">Mitochondrion inner membrane</location>
    </subcellularLocation>
    <subcellularLocation>
        <location evidence="2">Mitochondrion intermembrane space</location>
    </subcellularLocation>
</comment>
<reference evidence="10 11" key="1">
    <citation type="journal article" date="2020" name="Nat. Commun.">
        <title>Genome of Tripterygium wilfordii and identification of cytochrome P450 involved in triptolide biosynthesis.</title>
        <authorList>
            <person name="Tu L."/>
            <person name="Su P."/>
            <person name="Zhang Z."/>
            <person name="Gao L."/>
            <person name="Wang J."/>
            <person name="Hu T."/>
            <person name="Zhou J."/>
            <person name="Zhang Y."/>
            <person name="Zhao Y."/>
            <person name="Liu Y."/>
            <person name="Song Y."/>
            <person name="Tong Y."/>
            <person name="Lu Y."/>
            <person name="Yang J."/>
            <person name="Xu C."/>
            <person name="Jia M."/>
            <person name="Peters R.J."/>
            <person name="Huang L."/>
            <person name="Gao W."/>
        </authorList>
    </citation>
    <scope>NUCLEOTIDE SEQUENCE [LARGE SCALE GENOMIC DNA]</scope>
    <source>
        <strain evidence="11">cv. XIE 37</strain>
        <tissue evidence="10">Leaf</tissue>
    </source>
</reference>
<proteinExistence type="predicted"/>
<dbReference type="InterPro" id="IPR011992">
    <property type="entry name" value="EF-hand-dom_pair"/>
</dbReference>
<keyword evidence="7" id="KW-0496">Mitochondrion</keyword>
<dbReference type="PROSITE" id="PS00018">
    <property type="entry name" value="EF_HAND_1"/>
    <property type="match status" value="1"/>
</dbReference>
<dbReference type="GO" id="GO:0005509">
    <property type="term" value="F:calcium ion binding"/>
    <property type="evidence" value="ECO:0007669"/>
    <property type="project" value="InterPro"/>
</dbReference>
<dbReference type="GO" id="GO:0051560">
    <property type="term" value="P:mitochondrial calcium ion homeostasis"/>
    <property type="evidence" value="ECO:0007669"/>
    <property type="project" value="TreeGrafter"/>
</dbReference>
<dbReference type="EMBL" id="JAAARO010000004">
    <property type="protein sequence ID" value="KAF5748157.1"/>
    <property type="molecule type" value="Genomic_DNA"/>
</dbReference>
<dbReference type="AlphaFoldDB" id="A0A7J7DPC3"/>
<protein>
    <submittedName>
        <fullName evidence="10">Calcium uptake protein 1 mitochondrial</fullName>
    </submittedName>
</protein>
<dbReference type="PANTHER" id="PTHR12294">
    <property type="entry name" value="EF HAND DOMAIN FAMILY A1,A2-RELATED"/>
    <property type="match status" value="1"/>
</dbReference>
<evidence type="ECO:0000256" key="2">
    <source>
        <dbReference type="ARBA" id="ARBA00004569"/>
    </source>
</evidence>
<feature type="domain" description="EF-hand" evidence="9">
    <location>
        <begin position="104"/>
        <end position="139"/>
    </location>
</feature>
<evidence type="ECO:0000256" key="5">
    <source>
        <dbReference type="ARBA" id="ARBA00022837"/>
    </source>
</evidence>
<dbReference type="Pfam" id="PF13833">
    <property type="entry name" value="EF-hand_8"/>
    <property type="match status" value="1"/>
</dbReference>
<evidence type="ECO:0000256" key="1">
    <source>
        <dbReference type="ARBA" id="ARBA00004273"/>
    </source>
</evidence>
<dbReference type="PROSITE" id="PS50222">
    <property type="entry name" value="EF_HAND_2"/>
    <property type="match status" value="1"/>
</dbReference>
<dbReference type="PANTHER" id="PTHR12294:SF23">
    <property type="entry name" value="CALCIUM UPTAKE PROTEIN, MITOCHONDRIAL"/>
    <property type="match status" value="1"/>
</dbReference>
<evidence type="ECO:0000259" key="9">
    <source>
        <dbReference type="PROSITE" id="PS50222"/>
    </source>
</evidence>
<evidence type="ECO:0000256" key="6">
    <source>
        <dbReference type="ARBA" id="ARBA00022946"/>
    </source>
</evidence>
<evidence type="ECO:0000256" key="8">
    <source>
        <dbReference type="ARBA" id="ARBA00023136"/>
    </source>
</evidence>
<evidence type="ECO:0000256" key="7">
    <source>
        <dbReference type="ARBA" id="ARBA00023128"/>
    </source>
</evidence>
<keyword evidence="4" id="KW-0999">Mitochondrion inner membrane</keyword>
<dbReference type="InterPro" id="IPR002048">
    <property type="entry name" value="EF_hand_dom"/>
</dbReference>
<dbReference type="SUPFAM" id="SSF47473">
    <property type="entry name" value="EF-hand"/>
    <property type="match status" value="1"/>
</dbReference>
<comment type="caution">
    <text evidence="10">The sequence shown here is derived from an EMBL/GenBank/DDBJ whole genome shotgun (WGS) entry which is preliminary data.</text>
</comment>
<evidence type="ECO:0000256" key="4">
    <source>
        <dbReference type="ARBA" id="ARBA00022792"/>
    </source>
</evidence>
<dbReference type="InterPro" id="IPR039800">
    <property type="entry name" value="MICU1/2/3"/>
</dbReference>
<dbReference type="Gene3D" id="1.10.238.10">
    <property type="entry name" value="EF-hand"/>
    <property type="match status" value="1"/>
</dbReference>
<keyword evidence="8" id="KW-0472">Membrane</keyword>
<evidence type="ECO:0000256" key="3">
    <source>
        <dbReference type="ARBA" id="ARBA00022737"/>
    </source>
</evidence>
<evidence type="ECO:0000313" key="11">
    <source>
        <dbReference type="Proteomes" id="UP000593562"/>
    </source>
</evidence>
<dbReference type="GO" id="GO:0036444">
    <property type="term" value="P:calcium import into the mitochondrion"/>
    <property type="evidence" value="ECO:0007669"/>
    <property type="project" value="TreeGrafter"/>
</dbReference>
<dbReference type="GO" id="GO:1990246">
    <property type="term" value="C:uniplex complex"/>
    <property type="evidence" value="ECO:0007669"/>
    <property type="project" value="TreeGrafter"/>
</dbReference>
<dbReference type="Proteomes" id="UP000593562">
    <property type="component" value="Unassembled WGS sequence"/>
</dbReference>
<dbReference type="InterPro" id="IPR018247">
    <property type="entry name" value="EF_Hand_1_Ca_BS"/>
</dbReference>
<evidence type="ECO:0000313" key="10">
    <source>
        <dbReference type="EMBL" id="KAF5748157.1"/>
    </source>
</evidence>